<name>A0A8C8ANH3_9STRI</name>
<dbReference type="Proteomes" id="UP000694552">
    <property type="component" value="Unplaced"/>
</dbReference>
<evidence type="ECO:0000313" key="3">
    <source>
        <dbReference type="Proteomes" id="UP000694552"/>
    </source>
</evidence>
<dbReference type="AlphaFoldDB" id="A0A8C8ANH3"/>
<feature type="region of interest" description="Disordered" evidence="1">
    <location>
        <begin position="1"/>
        <end position="24"/>
    </location>
</feature>
<reference evidence="2" key="1">
    <citation type="submission" date="2025-08" db="UniProtKB">
        <authorList>
            <consortium name="Ensembl"/>
        </authorList>
    </citation>
    <scope>IDENTIFICATION</scope>
</reference>
<dbReference type="Ensembl" id="ENSOSUT00000009361.1">
    <property type="protein sequence ID" value="ENSOSUP00000009042.1"/>
    <property type="gene ID" value="ENSOSUG00000006652.1"/>
</dbReference>
<feature type="region of interest" description="Disordered" evidence="1">
    <location>
        <begin position="69"/>
        <end position="88"/>
    </location>
</feature>
<protein>
    <submittedName>
        <fullName evidence="2">Uncharacterized protein</fullName>
    </submittedName>
</protein>
<organism evidence="2 3">
    <name type="scientific">Otus sunia</name>
    <name type="common">Oriental scops-owl</name>
    <dbReference type="NCBI Taxonomy" id="257818"/>
    <lineage>
        <taxon>Eukaryota</taxon>
        <taxon>Metazoa</taxon>
        <taxon>Chordata</taxon>
        <taxon>Craniata</taxon>
        <taxon>Vertebrata</taxon>
        <taxon>Euteleostomi</taxon>
        <taxon>Archelosauria</taxon>
        <taxon>Archosauria</taxon>
        <taxon>Dinosauria</taxon>
        <taxon>Saurischia</taxon>
        <taxon>Theropoda</taxon>
        <taxon>Coelurosauria</taxon>
        <taxon>Aves</taxon>
        <taxon>Neognathae</taxon>
        <taxon>Neoaves</taxon>
        <taxon>Telluraves</taxon>
        <taxon>Strigiformes</taxon>
        <taxon>Strigidae</taxon>
        <taxon>Otus</taxon>
    </lineage>
</organism>
<proteinExistence type="predicted"/>
<accession>A0A8C8ANH3</accession>
<evidence type="ECO:0000256" key="1">
    <source>
        <dbReference type="SAM" id="MobiDB-lite"/>
    </source>
</evidence>
<keyword evidence="3" id="KW-1185">Reference proteome</keyword>
<evidence type="ECO:0000313" key="2">
    <source>
        <dbReference type="Ensembl" id="ENSOSUP00000009042.1"/>
    </source>
</evidence>
<sequence length="88" mass="9895">VKPGIPCEAPAAHSLPTHESIRENESHTVCLQGSQHGDGPWKSPVNRGQCSIRSTHLTRWRNQRKEFIPQREPYLDAGVSDHTTQMRG</sequence>
<reference evidence="2" key="2">
    <citation type="submission" date="2025-09" db="UniProtKB">
        <authorList>
            <consortium name="Ensembl"/>
        </authorList>
    </citation>
    <scope>IDENTIFICATION</scope>
</reference>